<dbReference type="PIRSF" id="PIRSF021505">
    <property type="entry name" value="O_gly_hdrol"/>
    <property type="match status" value="1"/>
</dbReference>
<evidence type="ECO:0000313" key="2">
    <source>
        <dbReference type="Proteomes" id="UP000034037"/>
    </source>
</evidence>
<dbReference type="InterPro" id="IPR014512">
    <property type="entry name" value="O_gly_hydro"/>
</dbReference>
<dbReference type="GO" id="GO:0016787">
    <property type="term" value="F:hydrolase activity"/>
    <property type="evidence" value="ECO:0007669"/>
    <property type="project" value="UniProtKB-KW"/>
</dbReference>
<dbReference type="Pfam" id="PF03663">
    <property type="entry name" value="Glyco_hydro_76"/>
    <property type="match status" value="1"/>
</dbReference>
<dbReference type="HOGENOM" id="CLU_028686_1_0_11"/>
<dbReference type="InterPro" id="IPR008928">
    <property type="entry name" value="6-hairpin_glycosidase_sf"/>
</dbReference>
<dbReference type="RefSeq" id="WP_003862852.1">
    <property type="nucleotide sequence ID" value="NZ_CP011309.1"/>
</dbReference>
<dbReference type="Gene3D" id="1.50.10.20">
    <property type="match status" value="1"/>
</dbReference>
<dbReference type="PANTHER" id="PTHR47791:SF3">
    <property type="entry name" value="MEIOTICALLY UP-REGULATED GENE 191 PROTEIN"/>
    <property type="match status" value="1"/>
</dbReference>
<dbReference type="Proteomes" id="UP000034037">
    <property type="component" value="Chromosome"/>
</dbReference>
<organism evidence="1 2">
    <name type="scientific">[Brevibacterium] flavum</name>
    <dbReference type="NCBI Taxonomy" id="92706"/>
    <lineage>
        <taxon>Bacteria</taxon>
        <taxon>Bacillati</taxon>
        <taxon>Actinomycetota</taxon>
        <taxon>Actinomycetes</taxon>
        <taxon>Mycobacteriales</taxon>
        <taxon>Corynebacteriaceae</taxon>
        <taxon>Corynebacterium</taxon>
    </lineage>
</organism>
<protein>
    <submittedName>
        <fullName evidence="1">Glycoside hydrolase family 76</fullName>
    </submittedName>
</protein>
<name>A0A0F6SRT8_9CORY</name>
<keyword evidence="1" id="KW-0378">Hydrolase</keyword>
<sequence length="405" mass="45599">MLDKWVNRADLAESAINERHSARVWGLPRTNLGFVAWPSNAKEKLFIHWHYWWQAHYLDCLVDAARRRTTKARRDRIRDTIRGISVRNVGKLTSNRYYDDKAWLALALGRAGKVRKVRTPKSLPSLEQNIVDGIDSLTGVLPWRSGETFYNVPSNGPAAIMMARTDRLDEAMKITDWIFDNLIDDDGLVMDGLRMRMHGPELVRSIHPYCQGVAIGACLEIALKLRERAGLTTTVVDHWSDADKAEDSLKYFAHIHAVVQAVSRKMTNFQGVIDWDTGDGDGGLFKGILVRYLADVAIRLPDDSPTNRETKKIAARLVLESAESVWNHRLEVDGLPVFATDWTTDARLPQNFGLSSSSLSDLVSVVRVDERDLSVQLSGWMLMEAAAKVAEELENNGNSYTGRSR</sequence>
<dbReference type="PATRIC" id="fig|92706.3.peg.2910"/>
<dbReference type="InterPro" id="IPR053169">
    <property type="entry name" value="MUG_Protein"/>
</dbReference>
<dbReference type="SUPFAM" id="SSF48208">
    <property type="entry name" value="Six-hairpin glycosidases"/>
    <property type="match status" value="1"/>
</dbReference>
<dbReference type="AlphaFoldDB" id="A0A0F6SRT8"/>
<gene>
    <name evidence="1" type="ORF">YH66_13885</name>
</gene>
<keyword evidence="2" id="KW-1185">Reference proteome</keyword>
<accession>A0A0F6SRT8</accession>
<dbReference type="PANTHER" id="PTHR47791">
    <property type="entry name" value="MEIOTICALLY UP-REGULATED GENE 191 PROTEIN"/>
    <property type="match status" value="1"/>
</dbReference>
<dbReference type="InterPro" id="IPR005198">
    <property type="entry name" value="Glyco_hydro_76"/>
</dbReference>
<dbReference type="EMBL" id="CP011309">
    <property type="protein sequence ID" value="AKF28534.1"/>
    <property type="molecule type" value="Genomic_DNA"/>
</dbReference>
<dbReference type="GO" id="GO:0005975">
    <property type="term" value="P:carbohydrate metabolic process"/>
    <property type="evidence" value="ECO:0007669"/>
    <property type="project" value="InterPro"/>
</dbReference>
<proteinExistence type="predicted"/>
<reference evidence="1 2" key="1">
    <citation type="submission" date="2015-04" db="EMBL/GenBank/DDBJ databases">
        <title>Complete Genome Sequence of Brevibacterium flavum ATCC 15168.</title>
        <authorList>
            <person name="Ahn J."/>
            <person name="Park G."/>
            <person name="Jeon W."/>
            <person name="Jang Y."/>
            <person name="Jang M."/>
            <person name="Lee H."/>
            <person name="Lee H."/>
        </authorList>
    </citation>
    <scope>NUCLEOTIDE SEQUENCE [LARGE SCALE GENOMIC DNA]</scope>
    <source>
        <strain evidence="1 2">ATCC 15168</strain>
    </source>
</reference>
<evidence type="ECO:0000313" key="1">
    <source>
        <dbReference type="EMBL" id="AKF28534.1"/>
    </source>
</evidence>